<dbReference type="InterPro" id="IPR045031">
    <property type="entry name" value="DHP_synth-like"/>
</dbReference>
<dbReference type="InterPro" id="IPR006390">
    <property type="entry name" value="DHP_synth_dom"/>
</dbReference>
<keyword evidence="7 12" id="KW-0808">Transferase</keyword>
<protein>
    <recommendedName>
        <fullName evidence="6 12">Dihydropteroate synthase</fullName>
        <shortName evidence="12">DHPS</shortName>
        <ecNumber evidence="5 12">2.5.1.15</ecNumber>
    </recommendedName>
    <alternativeName>
        <fullName evidence="11 12">Dihydropteroate pyrophosphorylase</fullName>
    </alternativeName>
</protein>
<dbReference type="EMBL" id="MBLM01000163">
    <property type="protein sequence ID" value="OHV29327.1"/>
    <property type="molecule type" value="Genomic_DNA"/>
</dbReference>
<accession>A0A1S1Q6W0</accession>
<dbReference type="Gene3D" id="3.20.20.20">
    <property type="entry name" value="Dihydropteroate synthase-like"/>
    <property type="match status" value="1"/>
</dbReference>
<evidence type="ECO:0000256" key="9">
    <source>
        <dbReference type="ARBA" id="ARBA00022842"/>
    </source>
</evidence>
<name>A0A1S1Q6W0_9ACTN</name>
<evidence type="ECO:0000313" key="16">
    <source>
        <dbReference type="Proteomes" id="UP000179627"/>
    </source>
</evidence>
<evidence type="ECO:0000256" key="7">
    <source>
        <dbReference type="ARBA" id="ARBA00022679"/>
    </source>
</evidence>
<dbReference type="EC" id="2.5.1.15" evidence="5 12"/>
<evidence type="ECO:0000256" key="11">
    <source>
        <dbReference type="ARBA" id="ARBA00030193"/>
    </source>
</evidence>
<dbReference type="InterPro" id="IPR011005">
    <property type="entry name" value="Dihydropteroate_synth-like_sf"/>
</dbReference>
<dbReference type="GO" id="GO:0046656">
    <property type="term" value="P:folic acid biosynthetic process"/>
    <property type="evidence" value="ECO:0007669"/>
    <property type="project" value="UniProtKB-KW"/>
</dbReference>
<organism evidence="15 16">
    <name type="scientific">Parafrankia colletiae</name>
    <dbReference type="NCBI Taxonomy" id="573497"/>
    <lineage>
        <taxon>Bacteria</taxon>
        <taxon>Bacillati</taxon>
        <taxon>Actinomycetota</taxon>
        <taxon>Actinomycetes</taxon>
        <taxon>Frankiales</taxon>
        <taxon>Frankiaceae</taxon>
        <taxon>Parafrankia</taxon>
    </lineage>
</organism>
<keyword evidence="8 12" id="KW-0479">Metal-binding</keyword>
<dbReference type="GO" id="GO:0046872">
    <property type="term" value="F:metal ion binding"/>
    <property type="evidence" value="ECO:0007669"/>
    <property type="project" value="UniProtKB-KW"/>
</dbReference>
<feature type="domain" description="Pterin-binding" evidence="14">
    <location>
        <begin position="15"/>
        <end position="272"/>
    </location>
</feature>
<evidence type="ECO:0000256" key="8">
    <source>
        <dbReference type="ARBA" id="ARBA00022723"/>
    </source>
</evidence>
<dbReference type="FunFam" id="3.20.20.20:FF:000006">
    <property type="entry name" value="Dihydropteroate synthase"/>
    <property type="match status" value="1"/>
</dbReference>
<evidence type="ECO:0000256" key="5">
    <source>
        <dbReference type="ARBA" id="ARBA00012458"/>
    </source>
</evidence>
<evidence type="ECO:0000256" key="4">
    <source>
        <dbReference type="ARBA" id="ARBA00009503"/>
    </source>
</evidence>
<comment type="caution">
    <text evidence="15">The sequence shown here is derived from an EMBL/GenBank/DDBJ whole genome shotgun (WGS) entry which is preliminary data.</text>
</comment>
<dbReference type="PANTHER" id="PTHR20941">
    <property type="entry name" value="FOLATE SYNTHESIS PROTEINS"/>
    <property type="match status" value="1"/>
</dbReference>
<dbReference type="CDD" id="cd00739">
    <property type="entry name" value="DHPS"/>
    <property type="match status" value="1"/>
</dbReference>
<evidence type="ECO:0000256" key="3">
    <source>
        <dbReference type="ARBA" id="ARBA00004763"/>
    </source>
</evidence>
<feature type="region of interest" description="Disordered" evidence="13">
    <location>
        <begin position="278"/>
        <end position="297"/>
    </location>
</feature>
<dbReference type="UniPathway" id="UPA00077">
    <property type="reaction ID" value="UER00156"/>
</dbReference>
<dbReference type="SUPFAM" id="SSF51717">
    <property type="entry name" value="Dihydropteroate synthetase-like"/>
    <property type="match status" value="1"/>
</dbReference>
<dbReference type="NCBIfam" id="TIGR01496">
    <property type="entry name" value="DHPS"/>
    <property type="match status" value="1"/>
</dbReference>
<evidence type="ECO:0000256" key="1">
    <source>
        <dbReference type="ARBA" id="ARBA00000012"/>
    </source>
</evidence>
<evidence type="ECO:0000259" key="14">
    <source>
        <dbReference type="PROSITE" id="PS50972"/>
    </source>
</evidence>
<dbReference type="RefSeq" id="WP_071090935.1">
    <property type="nucleotide sequence ID" value="NZ_MBLM01000163.1"/>
</dbReference>
<dbReference type="GO" id="GO:0005829">
    <property type="term" value="C:cytosol"/>
    <property type="evidence" value="ECO:0007669"/>
    <property type="project" value="TreeGrafter"/>
</dbReference>
<dbReference type="PROSITE" id="PS00792">
    <property type="entry name" value="DHPS_1"/>
    <property type="match status" value="1"/>
</dbReference>
<dbReference type="GO" id="GO:0004156">
    <property type="term" value="F:dihydropteroate synthase activity"/>
    <property type="evidence" value="ECO:0007669"/>
    <property type="project" value="UniProtKB-EC"/>
</dbReference>
<proteinExistence type="inferred from homology"/>
<dbReference type="Pfam" id="PF00809">
    <property type="entry name" value="Pterin_bind"/>
    <property type="match status" value="1"/>
</dbReference>
<comment type="catalytic activity">
    <reaction evidence="1">
        <text>(7,8-dihydropterin-6-yl)methyl diphosphate + 4-aminobenzoate = 7,8-dihydropteroate + diphosphate</text>
        <dbReference type="Rhea" id="RHEA:19949"/>
        <dbReference type="ChEBI" id="CHEBI:17836"/>
        <dbReference type="ChEBI" id="CHEBI:17839"/>
        <dbReference type="ChEBI" id="CHEBI:33019"/>
        <dbReference type="ChEBI" id="CHEBI:72950"/>
        <dbReference type="EC" id="2.5.1.15"/>
    </reaction>
</comment>
<evidence type="ECO:0000256" key="10">
    <source>
        <dbReference type="ARBA" id="ARBA00022909"/>
    </source>
</evidence>
<dbReference type="PROSITE" id="PS50972">
    <property type="entry name" value="PTERIN_BINDING"/>
    <property type="match status" value="1"/>
</dbReference>
<comment type="function">
    <text evidence="12">Catalyzes the condensation of para-aminobenzoate (pABA) with 6-hydroxymethyl-7,8-dihydropterin diphosphate (DHPt-PP) to form 7,8-dihydropteroate (H2Pte), the immediate precursor of folate derivatives.</text>
</comment>
<keyword evidence="9 12" id="KW-0460">Magnesium</keyword>
<gene>
    <name evidence="15" type="ORF">CC117_08150</name>
</gene>
<dbReference type="PROSITE" id="PS00793">
    <property type="entry name" value="DHPS_2"/>
    <property type="match status" value="1"/>
</dbReference>
<dbReference type="PANTHER" id="PTHR20941:SF1">
    <property type="entry name" value="FOLIC ACID SYNTHESIS PROTEIN FOL1"/>
    <property type="match status" value="1"/>
</dbReference>
<dbReference type="OrthoDB" id="9811744at2"/>
<evidence type="ECO:0000256" key="12">
    <source>
        <dbReference type="RuleBase" id="RU361205"/>
    </source>
</evidence>
<sequence length="297" mass="30458">MSASPADLFATDAPTKIMGVVNVTPDSFSDGGAYPDPADAVRAGQLMIDQGADIVDVGGESTRPGAPRVFASEELRRVLPVVAKLASSGVPISIDTSRASVAAAAVDSGALLVNDVSCGTNADLLRIVAERGVHYVLMHSRGSSADMGALAVYDDVVTEVVTELSARLEVVLAAGVAEDKVIIDPGIGFAKTAAHNWALLANLDALAALGRPLLVGTSRKSFLGSVLSGPGEPPRPPDDRDAATQATTVLLASAGVWAVRVHAVRPAVDAVRVHRAWHAAGPARPARPRACPVGPPR</sequence>
<reference evidence="16" key="1">
    <citation type="submission" date="2016-07" db="EMBL/GenBank/DDBJ databases">
        <title>Sequence Frankia sp. strain CcI1.17.</title>
        <authorList>
            <person name="Ghodhbane-Gtari F."/>
            <person name="Swanson E."/>
            <person name="Gueddou A."/>
            <person name="Morris K."/>
            <person name="Hezbri K."/>
            <person name="Ktari A."/>
            <person name="Nouioui I."/>
            <person name="Abebe-Akele F."/>
            <person name="Simpson S."/>
            <person name="Thomas K."/>
            <person name="Gtari M."/>
            <person name="Tisa L.S."/>
            <person name="Hurst S."/>
        </authorList>
    </citation>
    <scope>NUCLEOTIDE SEQUENCE [LARGE SCALE GENOMIC DNA]</scope>
    <source>
        <strain evidence="16">Cc1.17</strain>
    </source>
</reference>
<keyword evidence="10 12" id="KW-0289">Folate biosynthesis</keyword>
<comment type="similarity">
    <text evidence="4 12">Belongs to the DHPS family.</text>
</comment>
<comment type="pathway">
    <text evidence="3 12">Cofactor biosynthesis; tetrahydrofolate biosynthesis; 7,8-dihydrofolate from 2-amino-4-hydroxy-6-hydroxymethyl-7,8-dihydropteridine diphosphate and 4-aminobenzoate: step 1/2.</text>
</comment>
<dbReference type="AlphaFoldDB" id="A0A1S1Q6W0"/>
<dbReference type="GO" id="GO:0046654">
    <property type="term" value="P:tetrahydrofolate biosynthetic process"/>
    <property type="evidence" value="ECO:0007669"/>
    <property type="project" value="UniProtKB-UniPathway"/>
</dbReference>
<evidence type="ECO:0000313" key="15">
    <source>
        <dbReference type="EMBL" id="OHV29327.1"/>
    </source>
</evidence>
<evidence type="ECO:0000256" key="6">
    <source>
        <dbReference type="ARBA" id="ARBA00016919"/>
    </source>
</evidence>
<dbReference type="Proteomes" id="UP000179627">
    <property type="component" value="Unassembled WGS sequence"/>
</dbReference>
<evidence type="ECO:0000256" key="2">
    <source>
        <dbReference type="ARBA" id="ARBA00001946"/>
    </source>
</evidence>
<evidence type="ECO:0000256" key="13">
    <source>
        <dbReference type="SAM" id="MobiDB-lite"/>
    </source>
</evidence>
<dbReference type="InterPro" id="IPR000489">
    <property type="entry name" value="Pterin-binding_dom"/>
</dbReference>
<comment type="cofactor">
    <cofactor evidence="2 12">
        <name>Mg(2+)</name>
        <dbReference type="ChEBI" id="CHEBI:18420"/>
    </cofactor>
</comment>
<keyword evidence="16" id="KW-1185">Reference proteome</keyword>